<feature type="compositionally biased region" description="Pro residues" evidence="1">
    <location>
        <begin position="123"/>
        <end position="134"/>
    </location>
</feature>
<protein>
    <submittedName>
        <fullName evidence="2">Uncharacterized protein</fullName>
    </submittedName>
</protein>
<sequence>MDQQLTGDCSRAPPVLTGSSPLRSSVRVPPPVLGRRRANHPPCTRGARANVHEEHHAAVPLLRATSQLHQAPAPVSLPCAASCARTSNRLAPVLRANTLDRTPSSRAQSRTVTPPAPRIALPPLLPPCTAPALPPVRRTASRPTRHDAKPSSTPRRPCDNSLGPRPCGHPVLARDLRDEEDQPSRPGDPPSVLAAPSLATRPAY</sequence>
<name>A0A6G1CU72_9ORYZ</name>
<feature type="region of interest" description="Disordered" evidence="1">
    <location>
        <begin position="1"/>
        <end position="44"/>
    </location>
</feature>
<evidence type="ECO:0000313" key="2">
    <source>
        <dbReference type="EMBL" id="KAF0903444.1"/>
    </source>
</evidence>
<keyword evidence="3" id="KW-1185">Reference proteome</keyword>
<evidence type="ECO:0000313" key="3">
    <source>
        <dbReference type="Proteomes" id="UP000479710"/>
    </source>
</evidence>
<dbReference type="EMBL" id="SPHZ02000008">
    <property type="protein sequence ID" value="KAF0903444.1"/>
    <property type="molecule type" value="Genomic_DNA"/>
</dbReference>
<proteinExistence type="predicted"/>
<feature type="compositionally biased region" description="Polar residues" evidence="1">
    <location>
        <begin position="99"/>
        <end position="112"/>
    </location>
</feature>
<dbReference type="Proteomes" id="UP000479710">
    <property type="component" value="Unassembled WGS sequence"/>
</dbReference>
<reference evidence="2 3" key="1">
    <citation type="submission" date="2019-11" db="EMBL/GenBank/DDBJ databases">
        <title>Whole genome sequence of Oryza granulata.</title>
        <authorList>
            <person name="Li W."/>
        </authorList>
    </citation>
    <scope>NUCLEOTIDE SEQUENCE [LARGE SCALE GENOMIC DNA]</scope>
    <source>
        <strain evidence="3">cv. Menghai</strain>
        <tissue evidence="2">Leaf</tissue>
    </source>
</reference>
<gene>
    <name evidence="2" type="ORF">E2562_027867</name>
</gene>
<feature type="region of interest" description="Disordered" evidence="1">
    <location>
        <begin position="94"/>
        <end position="204"/>
    </location>
</feature>
<accession>A0A6G1CU72</accession>
<organism evidence="2 3">
    <name type="scientific">Oryza meyeriana var. granulata</name>
    <dbReference type="NCBI Taxonomy" id="110450"/>
    <lineage>
        <taxon>Eukaryota</taxon>
        <taxon>Viridiplantae</taxon>
        <taxon>Streptophyta</taxon>
        <taxon>Embryophyta</taxon>
        <taxon>Tracheophyta</taxon>
        <taxon>Spermatophyta</taxon>
        <taxon>Magnoliopsida</taxon>
        <taxon>Liliopsida</taxon>
        <taxon>Poales</taxon>
        <taxon>Poaceae</taxon>
        <taxon>BOP clade</taxon>
        <taxon>Oryzoideae</taxon>
        <taxon>Oryzeae</taxon>
        <taxon>Oryzinae</taxon>
        <taxon>Oryza</taxon>
        <taxon>Oryza meyeriana</taxon>
    </lineage>
</organism>
<feature type="compositionally biased region" description="Low complexity" evidence="1">
    <location>
        <begin position="18"/>
        <end position="27"/>
    </location>
</feature>
<comment type="caution">
    <text evidence="2">The sequence shown here is derived from an EMBL/GenBank/DDBJ whole genome shotgun (WGS) entry which is preliminary data.</text>
</comment>
<evidence type="ECO:0000256" key="1">
    <source>
        <dbReference type="SAM" id="MobiDB-lite"/>
    </source>
</evidence>
<dbReference type="AlphaFoldDB" id="A0A6G1CU72"/>